<dbReference type="InterPro" id="IPR036782">
    <property type="entry name" value="NE0471-like_N"/>
</dbReference>
<dbReference type="SUPFAM" id="SSF143880">
    <property type="entry name" value="NE0471 N-terminal domain-like"/>
    <property type="match status" value="1"/>
</dbReference>
<organism evidence="1 2">
    <name type="scientific">Azospirillum cavernae</name>
    <dbReference type="NCBI Taxonomy" id="2320860"/>
    <lineage>
        <taxon>Bacteria</taxon>
        <taxon>Pseudomonadati</taxon>
        <taxon>Pseudomonadota</taxon>
        <taxon>Alphaproteobacteria</taxon>
        <taxon>Rhodospirillales</taxon>
        <taxon>Azospirillaceae</taxon>
        <taxon>Azospirillum</taxon>
    </lineage>
</organism>
<dbReference type="Pfam" id="PF10387">
    <property type="entry name" value="DUF2442"/>
    <property type="match status" value="1"/>
</dbReference>
<dbReference type="InterPro" id="IPR018841">
    <property type="entry name" value="DUF2442"/>
</dbReference>
<evidence type="ECO:0000313" key="2">
    <source>
        <dbReference type="Proteomes" id="UP000283458"/>
    </source>
</evidence>
<dbReference type="Proteomes" id="UP000283458">
    <property type="component" value="Unassembled WGS sequence"/>
</dbReference>
<reference evidence="1 2" key="1">
    <citation type="submission" date="2018-09" db="EMBL/GenBank/DDBJ databases">
        <authorList>
            <person name="Zhu H."/>
        </authorList>
    </citation>
    <scope>NUCLEOTIDE SEQUENCE [LARGE SCALE GENOMIC DNA]</scope>
    <source>
        <strain evidence="1 2">K2W22B-5</strain>
    </source>
</reference>
<protein>
    <submittedName>
        <fullName evidence="1">DUF2442 domain-containing protein</fullName>
    </submittedName>
</protein>
<accession>A0A418W2X6</accession>
<keyword evidence="2" id="KW-1185">Reference proteome</keyword>
<sequence length="93" mass="9812">MLKDVIAVQPLDGYRLRLRFEDGAEGAVDVAAMVAFTGVFAPLQDRTIFAAVRVDSDLGTVVWPNGADLDPAVLYAAATATPLLSGEGARHAR</sequence>
<proteinExistence type="predicted"/>
<dbReference type="EMBL" id="QYUL01000001">
    <property type="protein sequence ID" value="RJF84371.1"/>
    <property type="molecule type" value="Genomic_DNA"/>
</dbReference>
<dbReference type="Gene3D" id="3.30.2020.10">
    <property type="entry name" value="NE0471-like N-terminal domain"/>
    <property type="match status" value="1"/>
</dbReference>
<dbReference type="OrthoDB" id="9802153at2"/>
<evidence type="ECO:0000313" key="1">
    <source>
        <dbReference type="EMBL" id="RJF84371.1"/>
    </source>
</evidence>
<dbReference type="RefSeq" id="WP_119830018.1">
    <property type="nucleotide sequence ID" value="NZ_QYUL01000001.1"/>
</dbReference>
<name>A0A418W2X6_9PROT</name>
<dbReference type="AlphaFoldDB" id="A0A418W2X6"/>
<comment type="caution">
    <text evidence="1">The sequence shown here is derived from an EMBL/GenBank/DDBJ whole genome shotgun (WGS) entry which is preliminary data.</text>
</comment>
<gene>
    <name evidence="1" type="ORF">D3877_07380</name>
</gene>